<evidence type="ECO:0000256" key="1">
    <source>
        <dbReference type="ARBA" id="ARBA00011073"/>
    </source>
</evidence>
<dbReference type="GO" id="GO:0016020">
    <property type="term" value="C:membrane"/>
    <property type="evidence" value="ECO:0007669"/>
    <property type="project" value="InterPro"/>
</dbReference>
<keyword evidence="6 9" id="KW-0378">Hydrolase</keyword>
<evidence type="ECO:0000256" key="5">
    <source>
        <dbReference type="ARBA" id="ARBA00022729"/>
    </source>
</evidence>
<dbReference type="InterPro" id="IPR000209">
    <property type="entry name" value="Peptidase_S8/S53_dom"/>
</dbReference>
<dbReference type="Gene3D" id="2.60.40.4130">
    <property type="match status" value="1"/>
</dbReference>
<feature type="active site" description="Charge relay system" evidence="8 9">
    <location>
        <position position="210"/>
    </location>
</feature>
<evidence type="ECO:0008006" key="18">
    <source>
        <dbReference type="Google" id="ProtNLM"/>
    </source>
</evidence>
<dbReference type="PROSITE" id="PS00137">
    <property type="entry name" value="SUBTILASE_HIS"/>
    <property type="match status" value="1"/>
</dbReference>
<keyword evidence="3" id="KW-0964">Secreted</keyword>
<evidence type="ECO:0000256" key="7">
    <source>
        <dbReference type="ARBA" id="ARBA00022825"/>
    </source>
</evidence>
<name>A0A9C7G7S9_9BACI</name>
<dbReference type="Gene3D" id="3.50.30.30">
    <property type="match status" value="1"/>
</dbReference>
<dbReference type="InterPro" id="IPR034213">
    <property type="entry name" value="S8_Vpr-like"/>
</dbReference>
<feature type="active site" description="Charge relay system" evidence="8 9">
    <location>
        <position position="248"/>
    </location>
</feature>
<dbReference type="Gene3D" id="2.60.40.1710">
    <property type="entry name" value="Subtilisin-like superfamily"/>
    <property type="match status" value="1"/>
</dbReference>
<keyword evidence="5 11" id="KW-0732">Signal</keyword>
<evidence type="ECO:0000256" key="4">
    <source>
        <dbReference type="ARBA" id="ARBA00022670"/>
    </source>
</evidence>
<dbReference type="Pfam" id="PF00082">
    <property type="entry name" value="Peptidase_S8"/>
    <property type="match status" value="1"/>
</dbReference>
<keyword evidence="17" id="KW-1185">Reference proteome</keyword>
<evidence type="ECO:0000259" key="13">
    <source>
        <dbReference type="Pfam" id="PF02225"/>
    </source>
</evidence>
<evidence type="ECO:0000256" key="11">
    <source>
        <dbReference type="SAM" id="SignalP"/>
    </source>
</evidence>
<evidence type="ECO:0000256" key="10">
    <source>
        <dbReference type="RuleBase" id="RU003355"/>
    </source>
</evidence>
<gene>
    <name evidence="16" type="ORF">NEOCIP111885_00775</name>
</gene>
<evidence type="ECO:0000259" key="15">
    <source>
        <dbReference type="Pfam" id="PF06280"/>
    </source>
</evidence>
<dbReference type="GO" id="GO:0006508">
    <property type="term" value="P:proteolysis"/>
    <property type="evidence" value="ECO:0007669"/>
    <property type="project" value="UniProtKB-KW"/>
</dbReference>
<evidence type="ECO:0000259" key="12">
    <source>
        <dbReference type="Pfam" id="PF00082"/>
    </source>
</evidence>
<keyword evidence="7 9" id="KW-0720">Serine protease</keyword>
<feature type="chain" id="PRO_5038569859" description="Dockerin domain-containing protein" evidence="11">
    <location>
        <begin position="29"/>
        <end position="1375"/>
    </location>
</feature>
<evidence type="ECO:0000256" key="3">
    <source>
        <dbReference type="ARBA" id="ARBA00022525"/>
    </source>
</evidence>
<reference evidence="16" key="1">
    <citation type="submission" date="2021-10" db="EMBL/GenBank/DDBJ databases">
        <authorList>
            <person name="Criscuolo A."/>
        </authorList>
    </citation>
    <scope>NUCLEOTIDE SEQUENCE</scope>
    <source>
        <strain evidence="16">CIP111885</strain>
    </source>
</reference>
<dbReference type="Pfam" id="PF05922">
    <property type="entry name" value="Inhibitor_I9"/>
    <property type="match status" value="1"/>
</dbReference>
<dbReference type="InterPro" id="IPR015500">
    <property type="entry name" value="Peptidase_S8_subtilisin-rel"/>
</dbReference>
<dbReference type="GO" id="GO:0000272">
    <property type="term" value="P:polysaccharide catabolic process"/>
    <property type="evidence" value="ECO:0007669"/>
    <property type="project" value="InterPro"/>
</dbReference>
<dbReference type="SUPFAM" id="SSF52743">
    <property type="entry name" value="Subtilisin-like"/>
    <property type="match status" value="1"/>
</dbReference>
<comment type="caution">
    <text evidence="16">The sequence shown here is derived from an EMBL/GenBank/DDBJ whole genome shotgun (WGS) entry which is preliminary data.</text>
</comment>
<feature type="active site" description="Charge relay system" evidence="8 9">
    <location>
        <position position="566"/>
    </location>
</feature>
<dbReference type="PANTHER" id="PTHR43806">
    <property type="entry name" value="PEPTIDASE S8"/>
    <property type="match status" value="1"/>
</dbReference>
<dbReference type="Gene3D" id="3.40.50.200">
    <property type="entry name" value="Peptidase S8/S53 domain"/>
    <property type="match status" value="1"/>
</dbReference>
<dbReference type="Proteomes" id="UP000789845">
    <property type="component" value="Unassembled WGS sequence"/>
</dbReference>
<keyword evidence="2" id="KW-0134">Cell wall</keyword>
<dbReference type="InterPro" id="IPR023828">
    <property type="entry name" value="Peptidase_S8_Ser-AS"/>
</dbReference>
<dbReference type="CDD" id="cd14254">
    <property type="entry name" value="Dockerin_II"/>
    <property type="match status" value="1"/>
</dbReference>
<dbReference type="InterPro" id="IPR036439">
    <property type="entry name" value="Dockerin_dom_sf"/>
</dbReference>
<dbReference type="EMBL" id="CAKJTG010000004">
    <property type="protein sequence ID" value="CAG9607085.1"/>
    <property type="molecule type" value="Genomic_DNA"/>
</dbReference>
<dbReference type="SUPFAM" id="SSF63446">
    <property type="entry name" value="Type I dockerin domain"/>
    <property type="match status" value="1"/>
</dbReference>
<evidence type="ECO:0000256" key="8">
    <source>
        <dbReference type="PIRSR" id="PIRSR615500-1"/>
    </source>
</evidence>
<feature type="signal peptide" evidence="11">
    <location>
        <begin position="1"/>
        <end position="28"/>
    </location>
</feature>
<dbReference type="CDD" id="cd07474">
    <property type="entry name" value="Peptidases_S8_subtilisin_Vpr-like"/>
    <property type="match status" value="1"/>
</dbReference>
<dbReference type="InterPro" id="IPR046450">
    <property type="entry name" value="PA_dom_sf"/>
</dbReference>
<dbReference type="InterPro" id="IPR010259">
    <property type="entry name" value="S8pro/Inhibitor_I9"/>
</dbReference>
<feature type="domain" description="Peptidase S8/S53" evidence="12">
    <location>
        <begin position="201"/>
        <end position="604"/>
    </location>
</feature>
<dbReference type="Pfam" id="PF06280">
    <property type="entry name" value="fn3_5"/>
    <property type="match status" value="1"/>
</dbReference>
<dbReference type="SUPFAM" id="SSF52025">
    <property type="entry name" value="PA domain"/>
    <property type="match status" value="1"/>
</dbReference>
<dbReference type="InterPro" id="IPR036852">
    <property type="entry name" value="Peptidase_S8/S53_dom_sf"/>
</dbReference>
<dbReference type="PROSITE" id="PS51892">
    <property type="entry name" value="SUBTILASE"/>
    <property type="match status" value="1"/>
</dbReference>
<dbReference type="InterPro" id="IPR003137">
    <property type="entry name" value="PA_domain"/>
</dbReference>
<keyword evidence="4 9" id="KW-0645">Protease</keyword>
<feature type="domain" description="C5a peptidase/Subtilisin-like protease SBT2-like Fn3-like" evidence="15">
    <location>
        <begin position="671"/>
        <end position="780"/>
    </location>
</feature>
<protein>
    <recommendedName>
        <fullName evidence="18">Dockerin domain-containing protein</fullName>
    </recommendedName>
</protein>
<accession>A0A9C7G7S9</accession>
<feature type="domain" description="PA" evidence="13">
    <location>
        <begin position="409"/>
        <end position="463"/>
    </location>
</feature>
<dbReference type="PROSITE" id="PS00138">
    <property type="entry name" value="SUBTILASE_SER"/>
    <property type="match status" value="1"/>
</dbReference>
<dbReference type="RefSeq" id="WP_290369488.1">
    <property type="nucleotide sequence ID" value="NZ_CAKJTG010000004.1"/>
</dbReference>
<feature type="domain" description="Inhibitor I9" evidence="14">
    <location>
        <begin position="77"/>
        <end position="168"/>
    </location>
</feature>
<dbReference type="GO" id="GO:0004252">
    <property type="term" value="F:serine-type endopeptidase activity"/>
    <property type="evidence" value="ECO:0007669"/>
    <property type="project" value="UniProtKB-UniRule"/>
</dbReference>
<evidence type="ECO:0000256" key="9">
    <source>
        <dbReference type="PROSITE-ProRule" id="PRU01240"/>
    </source>
</evidence>
<dbReference type="InterPro" id="IPR023827">
    <property type="entry name" value="Peptidase_S8_Asp-AS"/>
</dbReference>
<organism evidence="16 17">
    <name type="scientific">Pseudoneobacillus rhizosphaerae</name>
    <dbReference type="NCBI Taxonomy" id="2880968"/>
    <lineage>
        <taxon>Bacteria</taxon>
        <taxon>Bacillati</taxon>
        <taxon>Bacillota</taxon>
        <taxon>Bacilli</taxon>
        <taxon>Bacillales</taxon>
        <taxon>Bacillaceae</taxon>
        <taxon>Pseudoneobacillus</taxon>
    </lineage>
</organism>
<sequence length="1375" mass="151909">MAQKRYRKWLHLLLTFVLVFSFLPVTFAQDDSSTSTKQMDPGYLKSLKERYMKNRSANAGTKIDSKINVHSNERIKVIVEFEAAPIAVQKILAKENNQKFNSLQAKSSLNSMLATFTKAVSAKGLDATVQQSFDTVFSGVALEMKASNLPKLQNVPGVRAIYPNNKVEAIPIEKATDSKPYMAESAPMIGANQYWDLGYEGEGMKVGVIDTGIDYNHPDLKDAFKGGYDFVDNDADPYEGNEMIPSDHGTHVSGIIAGRGNSEVGGVRGIAPKSDLHVYRVLGENGGEDAWVIAGIEQAVKDGMDVINLSLGSPENNPDAPTARAVNNAMLAGVVTVVANGNYGSAGYGTVTSPATAALAISVGASYPPIYSYSHRGVASATGEKEYRLNWMLDWRPDERDIDFINTAYELVYVGFGRPEDFKGKDITGKIVLVKQGGIGYTELNNYAEKLGAKAVIFFNEDTYNEHINFPFPRSGNLPMFDMRGDDGRELVRAIASGDGHTFTFTGMAKETYPGDDIVDFSSKGPVVQSFDIKPDIVAPGANIYSTVPGFGGDYAKAYQRLSGTSMAAPHIAGLSALILEAKPSFSVFDVKTVLMNTAKKLNPLLREKRYNVLEMGAGRVQALDTLNTPVLAQVQEMANYTKDPLGSQHIETFGHWTGALNFGLLLEGEVTKTVTLKNVTDKAITYQLTSEMNQLYSGREIPDDGEIIISSLNNANDEDTPYSPPTITFSQNEVVVPANGITTIDVTYHSPSVVNEAFDGYVYLTPINEENAPDLQIPFISYHSNGLIPGIGNMGFSPKYLSLNGDGMNEQTTLTYEFLFDMEEAYLFIEDTLDWESTGPIGVVKMEKDKVKMGQHSFVWDGHYMDINTGEMKLIDSSLYGMELVSYDKLGLEYHDPNLTSFIVYNEASSILVDGVLENNRIEVTENKISGQLSGTAAEVFRDWNFLDQDYWNSLNLDYRIKVDEEEYSSGSIILKNEYDTPEKVVEFDLEGELPAGESTLELTAWDKAGNKNVQTYSVWYDADTSVKGPKEVRYGEPLKLTLSALQVENLVGSEFFLEYRADVFKFDRFEVTEEFATLGNLLTPSVTDGPVRIDDEGKEYQTLQLGAVAKQNPGDAPVAGISGNVPVLHVYFTPRKDVRYLGEHNFTITKAQKIYRMYSAILKAPLEGSFLPVEVYTNPVTIKGKLKLQAFLDENGEMRKDINLGHLYDLGGNVIEIYDHETKRYINPYDGYRLNRWGSRDIGISLFADGRFEISNLHPGKTYDIKIKYPSHFETFVGNIITTADAIEGRKIAMEEVEITPGLQFAGDLDGNNVIDIYDVALTSLLFGLKTVDGRWGDDVNYNARYADINKDGEVDILDLSFTTANYGKVNTP</sequence>
<dbReference type="InterPro" id="IPR022398">
    <property type="entry name" value="Peptidase_S8_His-AS"/>
</dbReference>
<dbReference type="InterPro" id="IPR010435">
    <property type="entry name" value="C5a/SBT2-like_Fn3"/>
</dbReference>
<evidence type="ECO:0000256" key="2">
    <source>
        <dbReference type="ARBA" id="ARBA00022512"/>
    </source>
</evidence>
<proteinExistence type="inferred from homology"/>
<evidence type="ECO:0000259" key="14">
    <source>
        <dbReference type="Pfam" id="PF05922"/>
    </source>
</evidence>
<evidence type="ECO:0000256" key="6">
    <source>
        <dbReference type="ARBA" id="ARBA00022801"/>
    </source>
</evidence>
<evidence type="ECO:0000313" key="16">
    <source>
        <dbReference type="EMBL" id="CAG9607085.1"/>
    </source>
</evidence>
<dbReference type="Pfam" id="PF02225">
    <property type="entry name" value="PA"/>
    <property type="match status" value="1"/>
</dbReference>
<comment type="similarity">
    <text evidence="1 9 10">Belongs to the peptidase S8 family.</text>
</comment>
<dbReference type="PANTHER" id="PTHR43806:SF65">
    <property type="entry name" value="SERINE PROTEASE APRX"/>
    <property type="match status" value="1"/>
</dbReference>
<dbReference type="PROSITE" id="PS00136">
    <property type="entry name" value="SUBTILASE_ASP"/>
    <property type="match status" value="1"/>
</dbReference>
<evidence type="ECO:0000313" key="17">
    <source>
        <dbReference type="Proteomes" id="UP000789845"/>
    </source>
</evidence>
<dbReference type="PRINTS" id="PR00723">
    <property type="entry name" value="SUBTILISIN"/>
</dbReference>
<dbReference type="InterPro" id="IPR050131">
    <property type="entry name" value="Peptidase_S8_subtilisin-like"/>
</dbReference>